<protein>
    <submittedName>
        <fullName evidence="1">Uncharacterized protein</fullName>
    </submittedName>
</protein>
<accession>A0A1L7N0V1</accession>
<name>A0A1L7N0V1_9CAUD</name>
<organism evidence="1 2">
    <name type="scientific">Ralstonia phage RP12</name>
    <dbReference type="NCBI Taxonomy" id="1923889"/>
    <lineage>
        <taxon>Viruses</taxon>
        <taxon>Duplodnaviria</taxon>
        <taxon>Heunggongvirae</taxon>
        <taxon>Uroviricota</taxon>
        <taxon>Caudoviricetes</taxon>
        <taxon>Chimalliviridae</taxon>
        <taxon>Ripduovirus</taxon>
        <taxon>Ripduovirus RP12</taxon>
    </lineage>
</organism>
<dbReference type="EMBL" id="AP017924">
    <property type="protein sequence ID" value="BAW19096.1"/>
    <property type="molecule type" value="Genomic_DNA"/>
</dbReference>
<evidence type="ECO:0000313" key="1">
    <source>
        <dbReference type="EMBL" id="BAW19096.1"/>
    </source>
</evidence>
<sequence>MSVVIVDLTKHVVVRNAANTKASDPTSYRLKDYTEEMADALIVYDSNGDAKPVVRIVLDEISDRYTAGESAVPDQIALLSDDPKVKLGRIGVREITSPWVSEHYPEACREVVITLVEPNNAVHTLLAYV</sequence>
<keyword evidence="2" id="KW-1185">Reference proteome</keyword>
<evidence type="ECO:0000313" key="2">
    <source>
        <dbReference type="Proteomes" id="UP000222831"/>
    </source>
</evidence>
<dbReference type="RefSeq" id="YP_009598815.1">
    <property type="nucleotide sequence ID" value="NC_041911.1"/>
</dbReference>
<dbReference type="GeneID" id="40074517"/>
<dbReference type="Proteomes" id="UP000222831">
    <property type="component" value="Segment"/>
</dbReference>
<proteinExistence type="predicted"/>
<reference evidence="1 2" key="1">
    <citation type="submission" date="2016-12" db="EMBL/GenBank/DDBJ databases">
        <title>Characterization of two jumbo phages RP12 and RP31 infecting the phytopathogen Ralstonia solanacearum.</title>
        <authorList>
            <person name="Kawasaki T."/>
            <person name="Yoshikawa G."/>
            <person name="Ogata H."/>
            <person name="Yamada T."/>
        </authorList>
    </citation>
    <scope>NUCLEOTIDE SEQUENCE [LARGE SCALE GENOMIC DNA]</scope>
    <source>
        <strain evidence="1 2">RP12</strain>
    </source>
</reference>
<dbReference type="KEGG" id="vg:40074517"/>